<dbReference type="SUPFAM" id="SSF88946">
    <property type="entry name" value="Sigma2 domain of RNA polymerase sigma factors"/>
    <property type="match status" value="1"/>
</dbReference>
<dbReference type="CDD" id="cd06171">
    <property type="entry name" value="Sigma70_r4"/>
    <property type="match status" value="1"/>
</dbReference>
<comment type="similarity">
    <text evidence="1">Belongs to the sigma-70 factor family. ECF subfamily.</text>
</comment>
<dbReference type="Pfam" id="PF08281">
    <property type="entry name" value="Sigma70_r4_2"/>
    <property type="match status" value="1"/>
</dbReference>
<dbReference type="InterPro" id="IPR013325">
    <property type="entry name" value="RNA_pol_sigma_r2"/>
</dbReference>
<feature type="domain" description="RNA polymerase sigma factor 70 region 4 type 2" evidence="6">
    <location>
        <begin position="146"/>
        <end position="196"/>
    </location>
</feature>
<evidence type="ECO:0000313" key="8">
    <source>
        <dbReference type="Proteomes" id="UP000267223"/>
    </source>
</evidence>
<evidence type="ECO:0000256" key="4">
    <source>
        <dbReference type="ARBA" id="ARBA00023163"/>
    </source>
</evidence>
<dbReference type="InterPro" id="IPR014327">
    <property type="entry name" value="RNA_pol_sigma70_bacteroid"/>
</dbReference>
<comment type="caution">
    <text evidence="7">The sequence shown here is derived from an EMBL/GenBank/DDBJ whole genome shotgun (WGS) entry which is preliminary data.</text>
</comment>
<keyword evidence="3" id="KW-0731">Sigma factor</keyword>
<dbReference type="NCBIfam" id="TIGR02937">
    <property type="entry name" value="sigma70-ECF"/>
    <property type="match status" value="1"/>
</dbReference>
<dbReference type="Proteomes" id="UP000267223">
    <property type="component" value="Unassembled WGS sequence"/>
</dbReference>
<dbReference type="PANTHER" id="PTHR43133:SF46">
    <property type="entry name" value="RNA POLYMERASE SIGMA-70 FACTOR ECF SUBFAMILY"/>
    <property type="match status" value="1"/>
</dbReference>
<dbReference type="Pfam" id="PF04542">
    <property type="entry name" value="Sigma70_r2"/>
    <property type="match status" value="1"/>
</dbReference>
<dbReference type="AlphaFoldDB" id="A0A3M9NJ57"/>
<evidence type="ECO:0000259" key="6">
    <source>
        <dbReference type="Pfam" id="PF08281"/>
    </source>
</evidence>
<dbReference type="InterPro" id="IPR013249">
    <property type="entry name" value="RNA_pol_sigma70_r4_t2"/>
</dbReference>
<dbReference type="InterPro" id="IPR013324">
    <property type="entry name" value="RNA_pol_sigma_r3/r4-like"/>
</dbReference>
<dbReference type="GO" id="GO:0016987">
    <property type="term" value="F:sigma factor activity"/>
    <property type="evidence" value="ECO:0007669"/>
    <property type="project" value="UniProtKB-KW"/>
</dbReference>
<feature type="domain" description="RNA polymerase sigma-70 region 2" evidence="5">
    <location>
        <begin position="49"/>
        <end position="114"/>
    </location>
</feature>
<protein>
    <submittedName>
        <fullName evidence="7">RNA polymerase sigma-70 factor</fullName>
    </submittedName>
</protein>
<dbReference type="NCBIfam" id="TIGR02985">
    <property type="entry name" value="Sig70_bacteroi1"/>
    <property type="match status" value="1"/>
</dbReference>
<reference evidence="7 8" key="1">
    <citation type="submission" date="2018-11" db="EMBL/GenBank/DDBJ databases">
        <title>Draft genome sequence of Ferruginibacter sp. BO-59.</title>
        <authorList>
            <person name="Im W.T."/>
        </authorList>
    </citation>
    <scope>NUCLEOTIDE SEQUENCE [LARGE SCALE GENOMIC DNA]</scope>
    <source>
        <strain evidence="7 8">BO-59</strain>
    </source>
</reference>
<dbReference type="SUPFAM" id="SSF88659">
    <property type="entry name" value="Sigma3 and sigma4 domains of RNA polymerase sigma factors"/>
    <property type="match status" value="1"/>
</dbReference>
<keyword evidence="4" id="KW-0804">Transcription</keyword>
<dbReference type="GO" id="GO:0006352">
    <property type="term" value="P:DNA-templated transcription initiation"/>
    <property type="evidence" value="ECO:0007669"/>
    <property type="project" value="InterPro"/>
</dbReference>
<sequence>MIRLLFFNNFEVWDGTSSKFFLLLDHPLDNEKVLLKMIAAGDERAFRQLFDLYKERFYAVALKMTGCDEVTKDIVQDTFMNIWNKRESLADIENPSAYFFTAVYRRVYHHYRKVAHEKKLLEEASPIHASVNTTEEMVLAHESNELISEAFEKLPPQQKLVFRLSRQEGLSREDVALRLHISPNTVKNHLAEALKFIRAFLRSSEATFLIIFWFT</sequence>
<evidence type="ECO:0000256" key="3">
    <source>
        <dbReference type="ARBA" id="ARBA00023082"/>
    </source>
</evidence>
<keyword evidence="2" id="KW-0805">Transcription regulation</keyword>
<gene>
    <name evidence="7" type="ORF">EFY79_06105</name>
</gene>
<dbReference type="Gene3D" id="1.10.10.10">
    <property type="entry name" value="Winged helix-like DNA-binding domain superfamily/Winged helix DNA-binding domain"/>
    <property type="match status" value="1"/>
</dbReference>
<dbReference type="InterPro" id="IPR039425">
    <property type="entry name" value="RNA_pol_sigma-70-like"/>
</dbReference>
<name>A0A3M9NJ57_9BACT</name>
<evidence type="ECO:0000259" key="5">
    <source>
        <dbReference type="Pfam" id="PF04542"/>
    </source>
</evidence>
<proteinExistence type="inferred from homology"/>
<keyword evidence="8" id="KW-1185">Reference proteome</keyword>
<dbReference type="EMBL" id="RJJR01000004">
    <property type="protein sequence ID" value="RNI37820.1"/>
    <property type="molecule type" value="Genomic_DNA"/>
</dbReference>
<dbReference type="Gene3D" id="1.10.1740.10">
    <property type="match status" value="1"/>
</dbReference>
<dbReference type="PANTHER" id="PTHR43133">
    <property type="entry name" value="RNA POLYMERASE ECF-TYPE SIGMA FACTO"/>
    <property type="match status" value="1"/>
</dbReference>
<dbReference type="InterPro" id="IPR036388">
    <property type="entry name" value="WH-like_DNA-bd_sf"/>
</dbReference>
<evidence type="ECO:0000313" key="7">
    <source>
        <dbReference type="EMBL" id="RNI37820.1"/>
    </source>
</evidence>
<dbReference type="InterPro" id="IPR014284">
    <property type="entry name" value="RNA_pol_sigma-70_dom"/>
</dbReference>
<accession>A0A3M9NJ57</accession>
<dbReference type="GO" id="GO:0003677">
    <property type="term" value="F:DNA binding"/>
    <property type="evidence" value="ECO:0007669"/>
    <property type="project" value="InterPro"/>
</dbReference>
<evidence type="ECO:0000256" key="2">
    <source>
        <dbReference type="ARBA" id="ARBA00023015"/>
    </source>
</evidence>
<dbReference type="InterPro" id="IPR007627">
    <property type="entry name" value="RNA_pol_sigma70_r2"/>
</dbReference>
<organism evidence="7 8">
    <name type="scientific">Hanamia caeni</name>
    <dbReference type="NCBI Taxonomy" id="2294116"/>
    <lineage>
        <taxon>Bacteria</taxon>
        <taxon>Pseudomonadati</taxon>
        <taxon>Bacteroidota</taxon>
        <taxon>Chitinophagia</taxon>
        <taxon>Chitinophagales</taxon>
        <taxon>Chitinophagaceae</taxon>
        <taxon>Hanamia</taxon>
    </lineage>
</organism>
<evidence type="ECO:0000256" key="1">
    <source>
        <dbReference type="ARBA" id="ARBA00010641"/>
    </source>
</evidence>